<dbReference type="GO" id="GO:0016887">
    <property type="term" value="F:ATP hydrolysis activity"/>
    <property type="evidence" value="ECO:0007669"/>
    <property type="project" value="InterPro"/>
</dbReference>
<dbReference type="InterPro" id="IPR036277">
    <property type="entry name" value="SMC_hinge_sf"/>
</dbReference>
<reference evidence="10" key="2">
    <citation type="submission" date="2021-04" db="EMBL/GenBank/DDBJ databases">
        <authorList>
            <person name="Gilroy R."/>
        </authorList>
    </citation>
    <scope>NUCLEOTIDE SEQUENCE</scope>
    <source>
        <strain evidence="10">811</strain>
    </source>
</reference>
<feature type="coiled-coil region" evidence="7">
    <location>
        <begin position="826"/>
        <end position="1041"/>
    </location>
</feature>
<comment type="similarity">
    <text evidence="7">Belongs to the SMC family.</text>
</comment>
<evidence type="ECO:0000256" key="8">
    <source>
        <dbReference type="SAM" id="MobiDB-lite"/>
    </source>
</evidence>
<dbReference type="GO" id="GO:0007062">
    <property type="term" value="P:sister chromatid cohesion"/>
    <property type="evidence" value="ECO:0007669"/>
    <property type="project" value="InterPro"/>
</dbReference>
<dbReference type="GO" id="GO:0007059">
    <property type="term" value="P:chromosome segregation"/>
    <property type="evidence" value="ECO:0007669"/>
    <property type="project" value="UniProtKB-UniRule"/>
</dbReference>
<dbReference type="GO" id="GO:0006260">
    <property type="term" value="P:DNA replication"/>
    <property type="evidence" value="ECO:0007669"/>
    <property type="project" value="UniProtKB-UniRule"/>
</dbReference>
<dbReference type="InterPro" id="IPR024704">
    <property type="entry name" value="SMC"/>
</dbReference>
<dbReference type="InterPro" id="IPR010935">
    <property type="entry name" value="SMC_hinge"/>
</dbReference>
<evidence type="ECO:0000256" key="4">
    <source>
        <dbReference type="ARBA" id="ARBA00022840"/>
    </source>
</evidence>
<feature type="binding site" evidence="7">
    <location>
        <begin position="32"/>
        <end position="39"/>
    </location>
    <ligand>
        <name>ATP</name>
        <dbReference type="ChEBI" id="CHEBI:30616"/>
    </ligand>
</feature>
<dbReference type="Gene3D" id="3.40.50.300">
    <property type="entry name" value="P-loop containing nucleotide triphosphate hydrolases"/>
    <property type="match status" value="2"/>
</dbReference>
<protein>
    <recommendedName>
        <fullName evidence="7">Chromosome partition protein Smc</fullName>
    </recommendedName>
</protein>
<dbReference type="GO" id="GO:0005694">
    <property type="term" value="C:chromosome"/>
    <property type="evidence" value="ECO:0007669"/>
    <property type="project" value="InterPro"/>
</dbReference>
<dbReference type="GO" id="GO:0030261">
    <property type="term" value="P:chromosome condensation"/>
    <property type="evidence" value="ECO:0007669"/>
    <property type="project" value="InterPro"/>
</dbReference>
<evidence type="ECO:0000313" key="11">
    <source>
        <dbReference type="Proteomes" id="UP000824204"/>
    </source>
</evidence>
<dbReference type="InterPro" id="IPR003395">
    <property type="entry name" value="RecF/RecN/SMC_N"/>
</dbReference>
<dbReference type="SUPFAM" id="SSF52540">
    <property type="entry name" value="P-loop containing nucleoside triphosphate hydrolases"/>
    <property type="match status" value="2"/>
</dbReference>
<dbReference type="Gene3D" id="1.20.1060.20">
    <property type="match status" value="1"/>
</dbReference>
<evidence type="ECO:0000256" key="7">
    <source>
        <dbReference type="HAMAP-Rule" id="MF_01894"/>
    </source>
</evidence>
<evidence type="ECO:0000256" key="5">
    <source>
        <dbReference type="ARBA" id="ARBA00023054"/>
    </source>
</evidence>
<feature type="coiled-coil region" evidence="7">
    <location>
        <begin position="679"/>
        <end position="748"/>
    </location>
</feature>
<evidence type="ECO:0000256" key="2">
    <source>
        <dbReference type="ARBA" id="ARBA00022490"/>
    </source>
</evidence>
<comment type="caution">
    <text evidence="10">The sequence shown here is derived from an EMBL/GenBank/DDBJ whole genome shotgun (WGS) entry which is preliminary data.</text>
</comment>
<dbReference type="AlphaFoldDB" id="A0A9D1V916"/>
<dbReference type="Pfam" id="PF06470">
    <property type="entry name" value="SMC_hinge"/>
    <property type="match status" value="1"/>
</dbReference>
<reference evidence="10" key="1">
    <citation type="journal article" date="2021" name="PeerJ">
        <title>Extensive microbial diversity within the chicken gut microbiome revealed by metagenomics and culture.</title>
        <authorList>
            <person name="Gilroy R."/>
            <person name="Ravi A."/>
            <person name="Getino M."/>
            <person name="Pursley I."/>
            <person name="Horton D.L."/>
            <person name="Alikhan N.F."/>
            <person name="Baker D."/>
            <person name="Gharbi K."/>
            <person name="Hall N."/>
            <person name="Watson M."/>
            <person name="Adriaenssens E.M."/>
            <person name="Foster-Nyarko E."/>
            <person name="Jarju S."/>
            <person name="Secka A."/>
            <person name="Antonio M."/>
            <person name="Oren A."/>
            <person name="Chaudhuri R.R."/>
            <person name="La Ragione R."/>
            <person name="Hildebrand F."/>
            <person name="Pallen M.J."/>
        </authorList>
    </citation>
    <scope>NUCLEOTIDE SEQUENCE</scope>
    <source>
        <strain evidence="10">811</strain>
    </source>
</reference>
<feature type="coiled-coil region" evidence="7">
    <location>
        <begin position="347"/>
        <end position="416"/>
    </location>
</feature>
<dbReference type="Proteomes" id="UP000824204">
    <property type="component" value="Unassembled WGS sequence"/>
</dbReference>
<dbReference type="SUPFAM" id="SSF75553">
    <property type="entry name" value="Smc hinge domain"/>
    <property type="match status" value="1"/>
</dbReference>
<dbReference type="EMBL" id="DXFX01000103">
    <property type="protein sequence ID" value="HIX08422.1"/>
    <property type="molecule type" value="Genomic_DNA"/>
</dbReference>
<feature type="domain" description="SMC hinge" evidence="9">
    <location>
        <begin position="526"/>
        <end position="644"/>
    </location>
</feature>
<comment type="function">
    <text evidence="7">Required for chromosome condensation and partitioning.</text>
</comment>
<keyword evidence="5 7" id="KW-0175">Coiled coil</keyword>
<dbReference type="HAMAP" id="MF_01894">
    <property type="entry name" value="Smc_prok"/>
    <property type="match status" value="1"/>
</dbReference>
<proteinExistence type="inferred from homology"/>
<feature type="region of interest" description="Disordered" evidence="8">
    <location>
        <begin position="775"/>
        <end position="811"/>
    </location>
</feature>
<evidence type="ECO:0000313" key="10">
    <source>
        <dbReference type="EMBL" id="HIX08422.1"/>
    </source>
</evidence>
<organism evidence="10 11">
    <name type="scientific">Candidatus Borkfalkia faecipullorum</name>
    <dbReference type="NCBI Taxonomy" id="2838510"/>
    <lineage>
        <taxon>Bacteria</taxon>
        <taxon>Bacillati</taxon>
        <taxon>Bacillota</taxon>
        <taxon>Clostridia</taxon>
        <taxon>Christensenellales</taxon>
        <taxon>Christensenellaceae</taxon>
        <taxon>Candidatus Borkfalkia</taxon>
    </lineage>
</organism>
<dbReference type="InterPro" id="IPR011890">
    <property type="entry name" value="SMC_prok"/>
</dbReference>
<evidence type="ECO:0000256" key="6">
    <source>
        <dbReference type="ARBA" id="ARBA00023125"/>
    </source>
</evidence>
<dbReference type="GO" id="GO:0005737">
    <property type="term" value="C:cytoplasm"/>
    <property type="evidence" value="ECO:0007669"/>
    <property type="project" value="UniProtKB-SubCell"/>
</dbReference>
<dbReference type="Gene3D" id="3.30.70.1620">
    <property type="match status" value="1"/>
</dbReference>
<evidence type="ECO:0000256" key="3">
    <source>
        <dbReference type="ARBA" id="ARBA00022741"/>
    </source>
</evidence>
<keyword evidence="6 7" id="KW-0238">DNA-binding</keyword>
<dbReference type="GO" id="GO:0003677">
    <property type="term" value="F:DNA binding"/>
    <property type="evidence" value="ECO:0007669"/>
    <property type="project" value="UniProtKB-UniRule"/>
</dbReference>
<dbReference type="PIRSF" id="PIRSF005719">
    <property type="entry name" value="SMC"/>
    <property type="match status" value="1"/>
</dbReference>
<dbReference type="SMART" id="SM00968">
    <property type="entry name" value="SMC_hinge"/>
    <property type="match status" value="1"/>
</dbReference>
<evidence type="ECO:0000259" key="9">
    <source>
        <dbReference type="SMART" id="SM00968"/>
    </source>
</evidence>
<keyword evidence="3 7" id="KW-0547">Nucleotide-binding</keyword>
<dbReference type="PANTHER" id="PTHR43977">
    <property type="entry name" value="STRUCTURAL MAINTENANCE OF CHROMOSOMES PROTEIN 3"/>
    <property type="match status" value="1"/>
</dbReference>
<dbReference type="FunFam" id="3.40.50.300:FF:000901">
    <property type="entry name" value="Chromosome partition protein Smc"/>
    <property type="match status" value="1"/>
</dbReference>
<keyword evidence="2 7" id="KW-0963">Cytoplasm</keyword>
<evidence type="ECO:0000256" key="1">
    <source>
        <dbReference type="ARBA" id="ARBA00004496"/>
    </source>
</evidence>
<dbReference type="Pfam" id="PF02463">
    <property type="entry name" value="SMC_N"/>
    <property type="match status" value="1"/>
</dbReference>
<keyword evidence="4 7" id="KW-0067">ATP-binding</keyword>
<comment type="subunit">
    <text evidence="7">Homodimer.</text>
</comment>
<dbReference type="InterPro" id="IPR027417">
    <property type="entry name" value="P-loop_NTPase"/>
</dbReference>
<dbReference type="GO" id="GO:0005524">
    <property type="term" value="F:ATP binding"/>
    <property type="evidence" value="ECO:0007669"/>
    <property type="project" value="UniProtKB-UniRule"/>
</dbReference>
<accession>A0A9D1V916</accession>
<comment type="subcellular location">
    <subcellularLocation>
        <location evidence="1 7">Cytoplasm</location>
    </subcellularLocation>
</comment>
<name>A0A9D1V916_9FIRM</name>
<dbReference type="CDD" id="cd03278">
    <property type="entry name" value="ABC_SMC_barmotin"/>
    <property type="match status" value="2"/>
</dbReference>
<feature type="compositionally biased region" description="Basic and acidic residues" evidence="8">
    <location>
        <begin position="797"/>
        <end position="811"/>
    </location>
</feature>
<sequence length="1199" mass="136015">MNFKKVELNGFKSFADKTEIKFDNGVTCIVGPNGCGKSNVADSIRWVFGEQSAKTMRGSSMQDVIFGGTQARKSQSFCEVTLTFDNSTHMFADLDYEEVAFTRRLFRSGESEYLINKQPCRMKDIVDRLHSVGLGKEGYSIIGQGKIEQIMNAKPEDRRAIFEEATGIIMFKTRKQDIERRLSNSYNNLNIYLQRMGEVEHMLTPLARQAEKTKKYRELYEKLRHDEINLYIYKHDNAESARASINAVIEGINSRLEEGRAYIERLRDQYNEDRNSIAESDKLLQDLNDRILKFTVELQQKEGDVKVIRERIAFFGEQKNGEEKSIAAGEERLAQIADELKGSQESASLNDKKIADARRESDRLEEEIKELNASLSNYEAWSSESQKSVIDRLENLSEINRNIGNLAARKEAVQERITEIAAAAEKLSAALEEDKKQLASCNDWYDELVEYVSREKEIKDAKEGEILSLNAQEDEVSENIFSVNARISALEDRKRFYKNVKDDFENYKFSVKKLMSDARRSSELSSRILGVIADIVKCEEKYEVAIETAFGGAMQNIVTATSDDARYLIEYLKRTKGGQVTFLPVKSLKPHYETEYTRKALSEPGAVGLANKLITYDSYYDNVIFNLIGNTLVADNIANATAIAKKYPHAFRIVTLDGDVISTSGSMTGGSRREGGSNFLANERRIQQAEADIAAARKECEQLTQKRTALEEQKQKAAEELETLRESFQEARSKIAALSEKRDTYAKRIDETAADLKMQEESLAVLYERRKGIDSEYSTSSEGQQQIARQQDDAQGESDRRKSEYEKLKSELGERTLRRNSLLVHIAQYSAAAEADRNDAARLEREREEIARRAEESRANIANIEATIADLEEMAERAALTPEQRAKLNDLRAERDAQLLAKDKLNAALEENMAQSREVNAQLERQSEEKHRQEIELTKIDSELENLQARIDEEYQETYESCLAYKDEAFDPKEGQTSVNRLKREINALGAINHNALEEYEALNEQYQEMIVQRDDVQKGIDDTTAALEELKTEMQKQFDEGFNKINENFKKLFKELFGGGRAELQMDYSECDDPLSAGVEIVACPPGKKLTKISLLSGGERALTAIAILFAILMLRPMPFCVLDEIEAALDEANVDKFAQFLKKFAKETQFIVITHRKPTMEKADSLFGVTMEEKGVSKIVSVKLSEVESRLGGDTVN</sequence>
<dbReference type="NCBIfam" id="TIGR02168">
    <property type="entry name" value="SMC_prok_B"/>
    <property type="match status" value="1"/>
</dbReference>
<gene>
    <name evidence="7 10" type="primary">smc</name>
    <name evidence="10" type="ORF">H9741_08130</name>
</gene>
<comment type="domain">
    <text evidence="7">Contains large globular domains required for ATP hydrolysis at each terminus and a third globular domain forming a flexible hinge near the middle of the molecule. These domains are separated by coiled-coil structures.</text>
</comment>